<keyword evidence="2" id="KW-0732">Signal</keyword>
<dbReference type="Pfam" id="PF07727">
    <property type="entry name" value="RVT_2"/>
    <property type="match status" value="2"/>
</dbReference>
<feature type="transmembrane region" description="Helical" evidence="1">
    <location>
        <begin position="430"/>
        <end position="448"/>
    </location>
</feature>
<dbReference type="EMBL" id="QGNW01000464">
    <property type="protein sequence ID" value="RVW70459.1"/>
    <property type="molecule type" value="Genomic_DNA"/>
</dbReference>
<proteinExistence type="predicted"/>
<dbReference type="CDD" id="cd09272">
    <property type="entry name" value="RNase_HI_RT_Ty1"/>
    <property type="match status" value="1"/>
</dbReference>
<accession>A0A438GE29</accession>
<feature type="signal peptide" evidence="2">
    <location>
        <begin position="1"/>
        <end position="29"/>
    </location>
</feature>
<comment type="caution">
    <text evidence="4">The sequence shown here is derived from an EMBL/GenBank/DDBJ whole genome shotgun (WGS) entry which is preliminary data.</text>
</comment>
<evidence type="ECO:0000313" key="5">
    <source>
        <dbReference type="Proteomes" id="UP000288805"/>
    </source>
</evidence>
<keyword evidence="1" id="KW-1133">Transmembrane helix</keyword>
<evidence type="ECO:0000256" key="1">
    <source>
        <dbReference type="SAM" id="Phobius"/>
    </source>
</evidence>
<name>A0A438GE29_VITVI</name>
<reference evidence="4 5" key="1">
    <citation type="journal article" date="2018" name="PLoS Genet.">
        <title>Population sequencing reveals clonal diversity and ancestral inbreeding in the grapevine cultivar Chardonnay.</title>
        <authorList>
            <person name="Roach M.J."/>
            <person name="Johnson D.L."/>
            <person name="Bohlmann J."/>
            <person name="van Vuuren H.J."/>
            <person name="Jones S.J."/>
            <person name="Pretorius I.S."/>
            <person name="Schmidt S.A."/>
            <person name="Borneman A.R."/>
        </authorList>
    </citation>
    <scope>NUCLEOTIDE SEQUENCE [LARGE SCALE GENOMIC DNA]</scope>
    <source>
        <strain evidence="5">cv. Chardonnay</strain>
        <tissue evidence="4">Leaf</tissue>
    </source>
</reference>
<dbReference type="PANTHER" id="PTHR11439:SF484">
    <property type="entry name" value="REVERSE TRANSCRIPTASE TY1_COPIA-TYPE DOMAIN-CONTAINING PROTEIN"/>
    <property type="match status" value="1"/>
</dbReference>
<evidence type="ECO:0000256" key="2">
    <source>
        <dbReference type="SAM" id="SignalP"/>
    </source>
</evidence>
<keyword evidence="1" id="KW-0812">Transmembrane</keyword>
<protein>
    <submittedName>
        <fullName evidence="4">Retrovirus-related Pol polyprotein from transposon RE1</fullName>
    </submittedName>
</protein>
<evidence type="ECO:0000313" key="4">
    <source>
        <dbReference type="EMBL" id="RVW70459.1"/>
    </source>
</evidence>
<dbReference type="AlphaFoldDB" id="A0A438GE29"/>
<feature type="domain" description="Reverse transcriptase Ty1/copia-type" evidence="3">
    <location>
        <begin position="159"/>
        <end position="207"/>
    </location>
</feature>
<dbReference type="InterPro" id="IPR043502">
    <property type="entry name" value="DNA/RNA_pol_sf"/>
</dbReference>
<gene>
    <name evidence="4" type="primary">RE1_1380</name>
    <name evidence="4" type="ORF">CK203_058345</name>
</gene>
<dbReference type="PANTHER" id="PTHR11439">
    <property type="entry name" value="GAG-POL-RELATED RETROTRANSPOSON"/>
    <property type="match status" value="1"/>
</dbReference>
<keyword evidence="1" id="KW-0472">Membrane</keyword>
<evidence type="ECO:0000259" key="3">
    <source>
        <dbReference type="Pfam" id="PF07727"/>
    </source>
</evidence>
<dbReference type="Proteomes" id="UP000288805">
    <property type="component" value="Unassembled WGS sequence"/>
</dbReference>
<dbReference type="SUPFAM" id="SSF56672">
    <property type="entry name" value="DNA/RNA polymerases"/>
    <property type="match status" value="1"/>
</dbReference>
<feature type="domain" description="Reverse transcriptase Ty1/copia-type" evidence="3">
    <location>
        <begin position="26"/>
        <end position="151"/>
    </location>
</feature>
<organism evidence="4 5">
    <name type="scientific">Vitis vinifera</name>
    <name type="common">Grape</name>
    <dbReference type="NCBI Taxonomy" id="29760"/>
    <lineage>
        <taxon>Eukaryota</taxon>
        <taxon>Viridiplantae</taxon>
        <taxon>Streptophyta</taxon>
        <taxon>Embryophyta</taxon>
        <taxon>Tracheophyta</taxon>
        <taxon>Spermatophyta</taxon>
        <taxon>Magnoliopsida</taxon>
        <taxon>eudicotyledons</taxon>
        <taxon>Gunneridae</taxon>
        <taxon>Pentapetalae</taxon>
        <taxon>rosids</taxon>
        <taxon>Vitales</taxon>
        <taxon>Vitaceae</taxon>
        <taxon>Viteae</taxon>
        <taxon>Vitis</taxon>
    </lineage>
</organism>
<feature type="chain" id="PRO_5018993375" evidence="2">
    <location>
        <begin position="30"/>
        <end position="449"/>
    </location>
</feature>
<sequence>MKLFPIQAGDRQWWMKWLLCTLMVDCLKARLVAKGYTQVYGSDYGDTFSPVAKIASVRLHLSMAVMCSWPLYQLHIKNAFLHGDLVEEVYMEQPPGFVAQGESGLVCRLRRSLYDLKQSPRAWFDRFSSVVQEFGMLRSTADHSVFYHHNSLGQCIYLTKDLGKLKYFLGIEIAQSSSGVVLSQRKYALDILEETGMLDCKPVDTPMDPNVKLVPGQGEPLGDLGRYRRLVGQGVLYENRGHTQVVGYIDADWVGSPTGRRSTSGYYVFIGGNLISWKSKKQDVVARSNAEAEYRAMALATCEFIWLRHLLQELRFGKDEQMKLICDNQAALHIASNPVFHERTKHIEVDCHFIREKITSGCVATSFVNSNDQLADIFTKSLRVKLTCYKQIFVLSAVSPEKMPLVLQNIRKVIKPNGYVLFRDYATGDLAQVSLCCIFFFIFIYLLVV</sequence>
<dbReference type="InterPro" id="IPR013103">
    <property type="entry name" value="RVT_2"/>
</dbReference>